<dbReference type="InterPro" id="IPR007737">
    <property type="entry name" value="Mga_HTH"/>
</dbReference>
<dbReference type="Gene3D" id="3.40.930.10">
    <property type="entry name" value="Mannitol-specific EII, Chain A"/>
    <property type="match status" value="1"/>
</dbReference>
<keyword evidence="4" id="KW-0804">Transcription</keyword>
<evidence type="ECO:0000313" key="7">
    <source>
        <dbReference type="EMBL" id="AXY24992.1"/>
    </source>
</evidence>
<gene>
    <name evidence="7" type="ORF">CL176_02540</name>
</gene>
<dbReference type="InterPro" id="IPR036634">
    <property type="entry name" value="PRD_sf"/>
</dbReference>
<evidence type="ECO:0000256" key="1">
    <source>
        <dbReference type="ARBA" id="ARBA00022737"/>
    </source>
</evidence>
<dbReference type="AlphaFoldDB" id="A0A347WIT5"/>
<evidence type="ECO:0000259" key="5">
    <source>
        <dbReference type="PROSITE" id="PS51094"/>
    </source>
</evidence>
<proteinExistence type="predicted"/>
<dbReference type="InterPro" id="IPR011608">
    <property type="entry name" value="PRD"/>
</dbReference>
<keyword evidence="1" id="KW-0677">Repeat</keyword>
<dbReference type="PROSITE" id="PS00372">
    <property type="entry name" value="PTS_EIIA_TYPE_2_HIS"/>
    <property type="match status" value="1"/>
</dbReference>
<dbReference type="Gene3D" id="1.10.1790.10">
    <property type="entry name" value="PRD domain"/>
    <property type="match status" value="2"/>
</dbReference>
<dbReference type="Pfam" id="PF00874">
    <property type="entry name" value="PRD"/>
    <property type="match status" value="2"/>
</dbReference>
<dbReference type="Gene3D" id="1.10.10.10">
    <property type="entry name" value="Winged helix-like DNA-binding domain superfamily/Winged helix DNA-binding domain"/>
    <property type="match status" value="1"/>
</dbReference>
<dbReference type="EMBL" id="CP023434">
    <property type="protein sequence ID" value="AXY24992.1"/>
    <property type="molecule type" value="Genomic_DNA"/>
</dbReference>
<dbReference type="InterPro" id="IPR013196">
    <property type="entry name" value="HTH_11"/>
</dbReference>
<organism evidence="7 8">
    <name type="scientific">Suicoccus acidiformans</name>
    <dbReference type="NCBI Taxonomy" id="2036206"/>
    <lineage>
        <taxon>Bacteria</taxon>
        <taxon>Bacillati</taxon>
        <taxon>Bacillota</taxon>
        <taxon>Bacilli</taxon>
        <taxon>Lactobacillales</taxon>
        <taxon>Aerococcaceae</taxon>
        <taxon>Suicoccus</taxon>
    </lineage>
</organism>
<dbReference type="PANTHER" id="PTHR30185">
    <property type="entry name" value="CRYPTIC BETA-GLUCOSIDE BGL OPERON ANTITERMINATOR"/>
    <property type="match status" value="1"/>
</dbReference>
<keyword evidence="3" id="KW-0010">Activator</keyword>
<dbReference type="PANTHER" id="PTHR30185:SF13">
    <property type="entry name" value="LICABCH OPERON REGULATOR-RELATED"/>
    <property type="match status" value="1"/>
</dbReference>
<keyword evidence="8" id="KW-1185">Reference proteome</keyword>
<evidence type="ECO:0000259" key="6">
    <source>
        <dbReference type="PROSITE" id="PS51372"/>
    </source>
</evidence>
<keyword evidence="2" id="KW-0805">Transcription regulation</keyword>
<evidence type="ECO:0000256" key="3">
    <source>
        <dbReference type="ARBA" id="ARBA00023159"/>
    </source>
</evidence>
<dbReference type="SUPFAM" id="SSF55804">
    <property type="entry name" value="Phoshotransferase/anion transport protein"/>
    <property type="match status" value="1"/>
</dbReference>
<accession>A0A347WIT5</accession>
<dbReference type="KEGG" id="abae:CL176_02540"/>
<dbReference type="GO" id="GO:0006355">
    <property type="term" value="P:regulation of DNA-templated transcription"/>
    <property type="evidence" value="ECO:0007669"/>
    <property type="project" value="InterPro"/>
</dbReference>
<dbReference type="Proteomes" id="UP000263232">
    <property type="component" value="Chromosome"/>
</dbReference>
<dbReference type="PROSITE" id="PS51372">
    <property type="entry name" value="PRD_2"/>
    <property type="match status" value="2"/>
</dbReference>
<dbReference type="PROSITE" id="PS51094">
    <property type="entry name" value="PTS_EIIA_TYPE_2"/>
    <property type="match status" value="1"/>
</dbReference>
<feature type="domain" description="PRD" evidence="6">
    <location>
        <begin position="288"/>
        <end position="395"/>
    </location>
</feature>
<dbReference type="InterPro" id="IPR036388">
    <property type="entry name" value="WH-like_DNA-bd_sf"/>
</dbReference>
<dbReference type="InterPro" id="IPR002178">
    <property type="entry name" value="PTS_EIIA_type-2_dom"/>
</dbReference>
<dbReference type="InterPro" id="IPR016152">
    <property type="entry name" value="PTrfase/Anion_transptr"/>
</dbReference>
<protein>
    <submittedName>
        <fullName evidence="7">Uncharacterized protein</fullName>
    </submittedName>
</protein>
<dbReference type="Pfam" id="PF05043">
    <property type="entry name" value="Mga"/>
    <property type="match status" value="1"/>
</dbReference>
<feature type="domain" description="PTS EIIA type-2" evidence="5">
    <location>
        <begin position="487"/>
        <end position="626"/>
    </location>
</feature>
<dbReference type="Pfam" id="PF00359">
    <property type="entry name" value="PTS_EIIA_2"/>
    <property type="match status" value="1"/>
</dbReference>
<evidence type="ECO:0000256" key="4">
    <source>
        <dbReference type="ARBA" id="ARBA00023163"/>
    </source>
</evidence>
<dbReference type="InterPro" id="IPR050661">
    <property type="entry name" value="BglG_antiterminators"/>
</dbReference>
<dbReference type="OrthoDB" id="2138387at2"/>
<reference evidence="7 8" key="1">
    <citation type="submission" date="2017-09" db="EMBL/GenBank/DDBJ databases">
        <title>Complete genome sequence of Oxytococcus suis strain ZY16052.</title>
        <authorList>
            <person name="Li F."/>
        </authorList>
    </citation>
    <scope>NUCLEOTIDE SEQUENCE [LARGE SCALE GENOMIC DNA]</scope>
    <source>
        <strain evidence="7 8">ZY16052</strain>
    </source>
</reference>
<evidence type="ECO:0000313" key="8">
    <source>
        <dbReference type="Proteomes" id="UP000263232"/>
    </source>
</evidence>
<dbReference type="Pfam" id="PF08279">
    <property type="entry name" value="HTH_11"/>
    <property type="match status" value="1"/>
</dbReference>
<name>A0A347WIT5_9LACT</name>
<dbReference type="SUPFAM" id="SSF63520">
    <property type="entry name" value="PTS-regulatory domain, PRD"/>
    <property type="match status" value="2"/>
</dbReference>
<evidence type="ECO:0000256" key="2">
    <source>
        <dbReference type="ARBA" id="ARBA00023015"/>
    </source>
</evidence>
<feature type="domain" description="PRD" evidence="6">
    <location>
        <begin position="178"/>
        <end position="283"/>
    </location>
</feature>
<dbReference type="CDD" id="cd00211">
    <property type="entry name" value="PTS_IIA_fru"/>
    <property type="match status" value="1"/>
</dbReference>
<sequence>MTMLDNRQKYILKLLIHNSPQIFTSSDLALLTNVSTRTIKNDIAVINKFIEKYDLVIKSQPGKGNWIDSLIGIDSDLERYLNTSLDSDEILDYQIIQELIKERSYISVEEIADRFFLSSSSALRSIDKLTSELNKFGLKIIKKPRYGIKIIGEEQDKRLMLVRIQMLTQFGKEVEDLETENSLFDNVKSIILGFIDKFNLPTTSESIKNLITYVSISVERLLAGNDIEFPSGDIDEITKNIDMSYGRYLSDKIENQFNVTFDDSELAFLNINLLANNLVVMDNEESNSSNDIYLTYIYKWVNKLDYTFNTNFKENRSFMHFLTQHIKPMLIRMKYKIEVTNPWLDELKSYQKLAFEMAIFLVSEIMNDFQYPVTENEIAFLAIHIGAGLEKDKKQNSFDTIIITDVDSATISLLRSRLEYEFPNINITRMMTGEASLEFEFTNELIITTSRFNNVTSNTVLVSPILTEQDLKKINLKLTSKRYQLSDFIKQDIFFCSMEFSNKAEAINFMGNKLQEYNYVDNNFATSLMDREEYSTTAIGNLIAIPHALSGNVYEEAIGVIILKEPIWWDTNFVQLIFTIALNKKNSEILTNIYEQILSIGDKTEILKEIIQTKTYDEFLKIILEL</sequence>